<evidence type="ECO:0000256" key="11">
    <source>
        <dbReference type="RuleBase" id="RU363112"/>
    </source>
</evidence>
<name>A0A6N2K6B3_SALVM</name>
<feature type="transmembrane region" description="Helical" evidence="11">
    <location>
        <begin position="473"/>
        <end position="490"/>
    </location>
</feature>
<organism evidence="13">
    <name type="scientific">Salix viminalis</name>
    <name type="common">Common osier</name>
    <name type="synonym">Basket willow</name>
    <dbReference type="NCBI Taxonomy" id="40686"/>
    <lineage>
        <taxon>Eukaryota</taxon>
        <taxon>Viridiplantae</taxon>
        <taxon>Streptophyta</taxon>
        <taxon>Embryophyta</taxon>
        <taxon>Tracheophyta</taxon>
        <taxon>Spermatophyta</taxon>
        <taxon>Magnoliopsida</taxon>
        <taxon>eudicotyledons</taxon>
        <taxon>Gunneridae</taxon>
        <taxon>Pentapetalae</taxon>
        <taxon>rosids</taxon>
        <taxon>fabids</taxon>
        <taxon>Malpighiales</taxon>
        <taxon>Salicaceae</taxon>
        <taxon>Saliceae</taxon>
        <taxon>Salix</taxon>
    </lineage>
</organism>
<dbReference type="GO" id="GO:0031501">
    <property type="term" value="C:mannosyltransferase complex"/>
    <property type="evidence" value="ECO:0007669"/>
    <property type="project" value="TreeGrafter"/>
</dbReference>
<dbReference type="EMBL" id="CAADRP010000136">
    <property type="protein sequence ID" value="VFU23828.1"/>
    <property type="molecule type" value="Genomic_DNA"/>
</dbReference>
<accession>A0A6N2K6B3</accession>
<evidence type="ECO:0000256" key="10">
    <source>
        <dbReference type="ARBA" id="ARBA00023136"/>
    </source>
</evidence>
<feature type="transmembrane region" description="Helical" evidence="11">
    <location>
        <begin position="322"/>
        <end position="340"/>
    </location>
</feature>
<evidence type="ECO:0000256" key="3">
    <source>
        <dbReference type="ARBA" id="ARBA00008698"/>
    </source>
</evidence>
<keyword evidence="8 11" id="KW-0256">Endoplasmic reticulum</keyword>
<dbReference type="GO" id="GO:0004376">
    <property type="term" value="F:GPI mannosyltransferase activity"/>
    <property type="evidence" value="ECO:0007669"/>
    <property type="project" value="InterPro"/>
</dbReference>
<feature type="transmembrane region" description="Helical" evidence="11">
    <location>
        <begin position="186"/>
        <end position="212"/>
    </location>
</feature>
<evidence type="ECO:0000256" key="1">
    <source>
        <dbReference type="ARBA" id="ARBA00004477"/>
    </source>
</evidence>
<dbReference type="GO" id="GO:0006506">
    <property type="term" value="P:GPI anchor biosynthetic process"/>
    <property type="evidence" value="ECO:0007669"/>
    <property type="project" value="UniProtKB-UniPathway"/>
</dbReference>
<evidence type="ECO:0000256" key="7">
    <source>
        <dbReference type="ARBA" id="ARBA00022692"/>
    </source>
</evidence>
<evidence type="ECO:0000256" key="6">
    <source>
        <dbReference type="ARBA" id="ARBA00022679"/>
    </source>
</evidence>
<keyword evidence="7 11" id="KW-0812">Transmembrane</keyword>
<evidence type="ECO:0000256" key="5">
    <source>
        <dbReference type="ARBA" id="ARBA00022676"/>
    </source>
</evidence>
<comment type="function">
    <text evidence="11">Mannosyltransferase involved in glycosylphosphatidylinositol-anchor biosynthesis.</text>
</comment>
<comment type="similarity">
    <text evidence="3 11">Belongs to the PIGV family.</text>
</comment>
<feature type="transmembrane region" description="Helical" evidence="11">
    <location>
        <begin position="127"/>
        <end position="149"/>
    </location>
</feature>
<keyword evidence="9 11" id="KW-1133">Transmembrane helix</keyword>
<evidence type="ECO:0000256" key="2">
    <source>
        <dbReference type="ARBA" id="ARBA00004687"/>
    </source>
</evidence>
<protein>
    <recommendedName>
        <fullName evidence="11">GPI mannosyltransferase 2</fullName>
        <ecNumber evidence="11">2.4.1.-</ecNumber>
    </recommendedName>
</protein>
<feature type="compositionally biased region" description="Polar residues" evidence="12">
    <location>
        <begin position="363"/>
        <end position="377"/>
    </location>
</feature>
<comment type="subcellular location">
    <subcellularLocation>
        <location evidence="1 11">Endoplasmic reticulum membrane</location>
        <topology evidence="1 11">Multi-pass membrane protein</topology>
    </subcellularLocation>
</comment>
<keyword evidence="6 11" id="KW-0808">Transferase</keyword>
<dbReference type="GO" id="GO:0000009">
    <property type="term" value="F:alpha-1,6-mannosyltransferase activity"/>
    <property type="evidence" value="ECO:0007669"/>
    <property type="project" value="InterPro"/>
</dbReference>
<evidence type="ECO:0000256" key="9">
    <source>
        <dbReference type="ARBA" id="ARBA00022989"/>
    </source>
</evidence>
<keyword evidence="5 11" id="KW-0328">Glycosyltransferase</keyword>
<dbReference type="PANTHER" id="PTHR12468">
    <property type="entry name" value="GPI MANNOSYLTRANSFERASE 2"/>
    <property type="match status" value="1"/>
</dbReference>
<feature type="transmembrane region" description="Helical" evidence="11">
    <location>
        <begin position="21"/>
        <end position="38"/>
    </location>
</feature>
<feature type="region of interest" description="Disordered" evidence="12">
    <location>
        <begin position="357"/>
        <end position="393"/>
    </location>
</feature>
<evidence type="ECO:0000256" key="8">
    <source>
        <dbReference type="ARBA" id="ARBA00022824"/>
    </source>
</evidence>
<comment type="pathway">
    <text evidence="2 11">Glycolipid biosynthesis; glycosylphosphatidylinositol-anchor biosynthesis.</text>
</comment>
<dbReference type="InterPro" id="IPR007315">
    <property type="entry name" value="PIG-V/Gpi18"/>
</dbReference>
<feature type="transmembrane region" description="Helical" evidence="11">
    <location>
        <begin position="424"/>
        <end position="447"/>
    </location>
</feature>
<dbReference type="EC" id="2.4.1.-" evidence="11"/>
<keyword evidence="4 11" id="KW-0337">GPI-anchor biosynthesis</keyword>
<dbReference type="GO" id="GO:0005789">
    <property type="term" value="C:endoplasmic reticulum membrane"/>
    <property type="evidence" value="ECO:0007669"/>
    <property type="project" value="UniProtKB-SubCell"/>
</dbReference>
<dbReference type="UniPathway" id="UPA00196"/>
<evidence type="ECO:0000256" key="12">
    <source>
        <dbReference type="SAM" id="MobiDB-lite"/>
    </source>
</evidence>
<feature type="transmembrane region" description="Helical" evidence="11">
    <location>
        <begin position="251"/>
        <end position="275"/>
    </location>
</feature>
<dbReference type="AlphaFoldDB" id="A0A6N2K6B3"/>
<dbReference type="PANTHER" id="PTHR12468:SF2">
    <property type="entry name" value="GPI MANNOSYLTRANSFERASE 2"/>
    <property type="match status" value="1"/>
</dbReference>
<reference evidence="13" key="1">
    <citation type="submission" date="2019-03" db="EMBL/GenBank/DDBJ databases">
        <authorList>
            <person name="Mank J."/>
            <person name="Almeida P."/>
        </authorList>
    </citation>
    <scope>NUCLEOTIDE SEQUENCE</scope>
    <source>
        <strain evidence="13">78183</strain>
    </source>
</reference>
<keyword evidence="10 11" id="KW-0472">Membrane</keyword>
<dbReference type="Pfam" id="PF04188">
    <property type="entry name" value="Mannosyl_trans2"/>
    <property type="match status" value="1"/>
</dbReference>
<evidence type="ECO:0000256" key="4">
    <source>
        <dbReference type="ARBA" id="ARBA00022502"/>
    </source>
</evidence>
<evidence type="ECO:0000313" key="13">
    <source>
        <dbReference type="EMBL" id="VFU23828.1"/>
    </source>
</evidence>
<feature type="transmembrane region" description="Helical" evidence="11">
    <location>
        <begin position="99"/>
        <end position="120"/>
    </location>
</feature>
<proteinExistence type="inferred from homology"/>
<gene>
    <name evidence="13" type="ORF">SVIM_LOCUS39711</name>
</gene>
<sequence length="526" mass="58648">MSKTLESPPNHQTLKIIKLAITSRLLLLSLILLWRILIDPYDTSSPLNSNCLSTDHQQQERNVIQFPRIGSAIEDSIVWDGVYFVRIAQCGYEYEQTYAFLPLLPACIVLLSRTVLVPLVSVIGHRAVLALAGYLVNNVAFVLAAVYFYRVSVIILKDPEAAFQASILFCFNPASIFYSSLYTESLYALLSLGGLYYLISGASNVAVLLFALSGCARSNGVLNAGYLCFQTLHQAYDAVFLKKRACSAVKVLIVGALRCICSFIPFIAFQAYGYYNICHGHSLDEMRPWCKAKIPLLYSYIQSHYWGVGFLRYFQLKQLPNFLLASPILSLAVCSVLHLVRSQPEIFFSLGFQASNGEKRPTASLSSLDRVPESNSSRLKEKSSAKMQDTSTVRQRKQRIKGGNYDVLLDEYDSLEKLRYSSTFIVPCTLHLLFMAATAFFVMHVQVSTRFLSASPPLYWFASHLLKSPGTDANFSYLSIVSILLGYLIIRVQNHGGMEVEVLVIINHAVENASCKAAGVLSPLFF</sequence>